<evidence type="ECO:0000256" key="4">
    <source>
        <dbReference type="RuleBase" id="RU000489"/>
    </source>
</evidence>
<dbReference type="PANTHER" id="PTHR11177">
    <property type="entry name" value="CHITINASE"/>
    <property type="match status" value="1"/>
</dbReference>
<gene>
    <name evidence="8" type="ORF">CEUTPL_LOCUS11340</name>
</gene>
<dbReference type="InterPro" id="IPR029070">
    <property type="entry name" value="Chitinase_insertion_sf"/>
</dbReference>
<dbReference type="InterPro" id="IPR017853">
    <property type="entry name" value="GH"/>
</dbReference>
<evidence type="ECO:0000313" key="9">
    <source>
        <dbReference type="Proteomes" id="UP001152799"/>
    </source>
</evidence>
<dbReference type="GO" id="GO:0005576">
    <property type="term" value="C:extracellular region"/>
    <property type="evidence" value="ECO:0007669"/>
    <property type="project" value="TreeGrafter"/>
</dbReference>
<dbReference type="SMART" id="SM00636">
    <property type="entry name" value="Glyco_18"/>
    <property type="match status" value="1"/>
</dbReference>
<feature type="chain" id="PRO_5040510047" description="GH18 domain-containing protein" evidence="6">
    <location>
        <begin position="21"/>
        <end position="387"/>
    </location>
</feature>
<dbReference type="InterPro" id="IPR001579">
    <property type="entry name" value="Glyco_hydro_18_chit_AS"/>
</dbReference>
<dbReference type="Gene3D" id="3.20.20.80">
    <property type="entry name" value="Glycosidases"/>
    <property type="match status" value="1"/>
</dbReference>
<evidence type="ECO:0000256" key="2">
    <source>
        <dbReference type="ARBA" id="ARBA00023157"/>
    </source>
</evidence>
<evidence type="ECO:0000256" key="1">
    <source>
        <dbReference type="ARBA" id="ARBA00022801"/>
    </source>
</evidence>
<dbReference type="InterPro" id="IPR011583">
    <property type="entry name" value="Chitinase_II/V-like_cat"/>
</dbReference>
<dbReference type="SUPFAM" id="SSF51445">
    <property type="entry name" value="(Trans)glycosidases"/>
    <property type="match status" value="1"/>
</dbReference>
<keyword evidence="6" id="KW-0732">Signal</keyword>
<dbReference type="CDD" id="cd02872">
    <property type="entry name" value="GH18_chitolectin_chitotriosidase"/>
    <property type="match status" value="1"/>
</dbReference>
<keyword evidence="3 4" id="KW-0326">Glycosidase</keyword>
<protein>
    <recommendedName>
        <fullName evidence="7">GH18 domain-containing protein</fullName>
    </recommendedName>
</protein>
<dbReference type="InterPro" id="IPR050314">
    <property type="entry name" value="Glycosyl_Hydrlase_18"/>
</dbReference>
<evidence type="ECO:0000256" key="6">
    <source>
        <dbReference type="SAM" id="SignalP"/>
    </source>
</evidence>
<dbReference type="InterPro" id="IPR001223">
    <property type="entry name" value="Glyco_hydro18_cat"/>
</dbReference>
<accession>A0A9N9QHP3</accession>
<dbReference type="GO" id="GO:0006032">
    <property type="term" value="P:chitin catabolic process"/>
    <property type="evidence" value="ECO:0007669"/>
    <property type="project" value="TreeGrafter"/>
</dbReference>
<sequence length="387" mass="43174">MNQIRNLLVLILTCSNLTFGAEIVCYFTNWAVYRQGIAKFQVSNIDPHLCTIINYAFVGLNGNTGELKVLDDWSDNGLGNVKKVIGLKQQNKKLKVLISMGGWTEGSTKYSHVAASPTLRATFVKSVLKYIKAHGFNGFDLDWEYPVSRNGSPKDVQNFVTLLSELKRAFKPFNYLLTIAVPGGGSQVGISYDVPKLMNVVDYVNLMLYDFRMATSVRYAAHHSPFHPCSQDSGENRQLSASGGIHQWIALGAKPSKLILGIPFYARSFKLHNANKHKLYDPTDGPGPAGPLSKVAGFLSYQEICKYYKDATYVWNDQQQSPHSYKGTTWYGYDDPRSVGLKAQYARKTGLAGVMVWDLDFDDFNNSCGKGKYPLLTAINKALKFEQ</sequence>
<comment type="similarity">
    <text evidence="5">Belongs to the glycosyl hydrolase 18 family.</text>
</comment>
<keyword evidence="9" id="KW-1185">Reference proteome</keyword>
<dbReference type="GO" id="GO:0004568">
    <property type="term" value="F:chitinase activity"/>
    <property type="evidence" value="ECO:0007669"/>
    <property type="project" value="TreeGrafter"/>
</dbReference>
<feature type="domain" description="GH18" evidence="7">
    <location>
        <begin position="21"/>
        <end position="386"/>
    </location>
</feature>
<dbReference type="GO" id="GO:0008061">
    <property type="term" value="F:chitin binding"/>
    <property type="evidence" value="ECO:0007669"/>
    <property type="project" value="InterPro"/>
</dbReference>
<feature type="signal peptide" evidence="6">
    <location>
        <begin position="1"/>
        <end position="20"/>
    </location>
</feature>
<keyword evidence="1 4" id="KW-0378">Hydrolase</keyword>
<dbReference type="Proteomes" id="UP001152799">
    <property type="component" value="Chromosome 6"/>
</dbReference>
<proteinExistence type="inferred from homology"/>
<keyword evidence="2" id="KW-1015">Disulfide bond</keyword>
<dbReference type="PROSITE" id="PS01095">
    <property type="entry name" value="GH18_1"/>
    <property type="match status" value="1"/>
</dbReference>
<reference evidence="8" key="1">
    <citation type="submission" date="2022-01" db="EMBL/GenBank/DDBJ databases">
        <authorList>
            <person name="King R."/>
        </authorList>
    </citation>
    <scope>NUCLEOTIDE SEQUENCE</scope>
</reference>
<dbReference type="Pfam" id="PF00704">
    <property type="entry name" value="Glyco_hydro_18"/>
    <property type="match status" value="1"/>
</dbReference>
<evidence type="ECO:0000256" key="5">
    <source>
        <dbReference type="RuleBase" id="RU004453"/>
    </source>
</evidence>
<evidence type="ECO:0000313" key="8">
    <source>
        <dbReference type="EMBL" id="CAG9770896.1"/>
    </source>
</evidence>
<evidence type="ECO:0000256" key="3">
    <source>
        <dbReference type="ARBA" id="ARBA00023295"/>
    </source>
</evidence>
<dbReference type="GO" id="GO:0005975">
    <property type="term" value="P:carbohydrate metabolic process"/>
    <property type="evidence" value="ECO:0007669"/>
    <property type="project" value="InterPro"/>
</dbReference>
<dbReference type="PROSITE" id="PS51910">
    <property type="entry name" value="GH18_2"/>
    <property type="match status" value="1"/>
</dbReference>
<dbReference type="FunFam" id="3.10.50.10:FF:000001">
    <property type="entry name" value="Chitinase 3-like 1"/>
    <property type="match status" value="1"/>
</dbReference>
<dbReference type="SUPFAM" id="SSF54556">
    <property type="entry name" value="Chitinase insertion domain"/>
    <property type="match status" value="1"/>
</dbReference>
<organism evidence="8 9">
    <name type="scientific">Ceutorhynchus assimilis</name>
    <name type="common">cabbage seed weevil</name>
    <dbReference type="NCBI Taxonomy" id="467358"/>
    <lineage>
        <taxon>Eukaryota</taxon>
        <taxon>Metazoa</taxon>
        <taxon>Ecdysozoa</taxon>
        <taxon>Arthropoda</taxon>
        <taxon>Hexapoda</taxon>
        <taxon>Insecta</taxon>
        <taxon>Pterygota</taxon>
        <taxon>Neoptera</taxon>
        <taxon>Endopterygota</taxon>
        <taxon>Coleoptera</taxon>
        <taxon>Polyphaga</taxon>
        <taxon>Cucujiformia</taxon>
        <taxon>Curculionidae</taxon>
        <taxon>Ceutorhynchinae</taxon>
        <taxon>Ceutorhynchus</taxon>
    </lineage>
</organism>
<dbReference type="OrthoDB" id="73875at2759"/>
<dbReference type="PANTHER" id="PTHR11177:SF360">
    <property type="entry name" value="CHITINASE 4-RELATED"/>
    <property type="match status" value="1"/>
</dbReference>
<dbReference type="EMBL" id="OU892282">
    <property type="protein sequence ID" value="CAG9770896.1"/>
    <property type="molecule type" value="Genomic_DNA"/>
</dbReference>
<dbReference type="AlphaFoldDB" id="A0A9N9QHP3"/>
<evidence type="ECO:0000259" key="7">
    <source>
        <dbReference type="PROSITE" id="PS51910"/>
    </source>
</evidence>
<dbReference type="Gene3D" id="3.10.50.10">
    <property type="match status" value="1"/>
</dbReference>
<name>A0A9N9QHP3_9CUCU</name>